<comment type="catalytic activity">
    <reaction evidence="9">
        <text>L-seryl-[protein] + ATP = O-phospho-L-seryl-[protein] + ADP + H(+)</text>
        <dbReference type="Rhea" id="RHEA:17989"/>
        <dbReference type="Rhea" id="RHEA-COMP:9863"/>
        <dbReference type="Rhea" id="RHEA-COMP:11604"/>
        <dbReference type="ChEBI" id="CHEBI:15378"/>
        <dbReference type="ChEBI" id="CHEBI:29999"/>
        <dbReference type="ChEBI" id="CHEBI:30616"/>
        <dbReference type="ChEBI" id="CHEBI:83421"/>
        <dbReference type="ChEBI" id="CHEBI:456216"/>
        <dbReference type="EC" id="2.7.11.22"/>
    </reaction>
</comment>
<evidence type="ECO:0000256" key="7">
    <source>
        <dbReference type="ARBA" id="ARBA00022840"/>
    </source>
</evidence>
<keyword evidence="4" id="KW-0808">Transferase</keyword>
<dbReference type="GO" id="GO:0004693">
    <property type="term" value="F:cyclin-dependent protein serine/threonine kinase activity"/>
    <property type="evidence" value="ECO:0007669"/>
    <property type="project" value="UniProtKB-EC"/>
</dbReference>
<evidence type="ECO:0000256" key="4">
    <source>
        <dbReference type="ARBA" id="ARBA00022679"/>
    </source>
</evidence>
<dbReference type="Gene3D" id="1.10.510.10">
    <property type="entry name" value="Transferase(Phosphotransferase) domain 1"/>
    <property type="match status" value="1"/>
</dbReference>
<reference evidence="12 13" key="1">
    <citation type="journal article" date="2015" name="Sci. Rep.">
        <title>Chromosome-level genome map provides insights into diverse defense mechanisms in the medicinal fungus Ganoderma sinense.</title>
        <authorList>
            <person name="Zhu Y."/>
            <person name="Xu J."/>
            <person name="Sun C."/>
            <person name="Zhou S."/>
            <person name="Xu H."/>
            <person name="Nelson D.R."/>
            <person name="Qian J."/>
            <person name="Song J."/>
            <person name="Luo H."/>
            <person name="Xiang L."/>
            <person name="Li Y."/>
            <person name="Xu Z."/>
            <person name="Ji A."/>
            <person name="Wang L."/>
            <person name="Lu S."/>
            <person name="Hayward A."/>
            <person name="Sun W."/>
            <person name="Li X."/>
            <person name="Schwartz D.C."/>
            <person name="Wang Y."/>
            <person name="Chen S."/>
        </authorList>
    </citation>
    <scope>NUCLEOTIDE SEQUENCE [LARGE SCALE GENOMIC DNA]</scope>
    <source>
        <strain evidence="12 13">ZZ0214-1</strain>
    </source>
</reference>
<dbReference type="PROSITE" id="PS50011">
    <property type="entry name" value="PROTEIN_KINASE_DOM"/>
    <property type="match status" value="1"/>
</dbReference>
<dbReference type="PANTHER" id="PTHR24056:SF107">
    <property type="entry name" value="CYCLIN-DEPENDENT KINASE 11A-RELATED"/>
    <property type="match status" value="1"/>
</dbReference>
<dbReference type="FunFam" id="3.30.200.20:FF:000054">
    <property type="entry name" value="Cyclin-dependent kinase 11B"/>
    <property type="match status" value="1"/>
</dbReference>
<proteinExistence type="inferred from homology"/>
<dbReference type="GO" id="GO:0005634">
    <property type="term" value="C:nucleus"/>
    <property type="evidence" value="ECO:0007669"/>
    <property type="project" value="TreeGrafter"/>
</dbReference>
<dbReference type="Proteomes" id="UP000230002">
    <property type="component" value="Unassembled WGS sequence"/>
</dbReference>
<dbReference type="EMBL" id="AYKW01000012">
    <property type="protein sequence ID" value="PIL32068.1"/>
    <property type="molecule type" value="Genomic_DNA"/>
</dbReference>
<comment type="similarity">
    <text evidence="1">Belongs to the protein kinase superfamily. CMGC Ser/Thr protein kinase family. CDC2/CDKX subfamily.</text>
</comment>
<evidence type="ECO:0000259" key="11">
    <source>
        <dbReference type="PROSITE" id="PS50011"/>
    </source>
</evidence>
<comment type="caution">
    <text evidence="12">The sequence shown here is derived from an EMBL/GenBank/DDBJ whole genome shotgun (WGS) entry which is preliminary data.</text>
</comment>
<dbReference type="CDD" id="cd07843">
    <property type="entry name" value="STKc_CDC2L1"/>
    <property type="match status" value="1"/>
</dbReference>
<dbReference type="InterPro" id="IPR000719">
    <property type="entry name" value="Prot_kinase_dom"/>
</dbReference>
<evidence type="ECO:0000256" key="8">
    <source>
        <dbReference type="ARBA" id="ARBA00047811"/>
    </source>
</evidence>
<comment type="catalytic activity">
    <reaction evidence="8">
        <text>L-threonyl-[protein] + ATP = O-phospho-L-threonyl-[protein] + ADP + H(+)</text>
        <dbReference type="Rhea" id="RHEA:46608"/>
        <dbReference type="Rhea" id="RHEA-COMP:11060"/>
        <dbReference type="Rhea" id="RHEA-COMP:11605"/>
        <dbReference type="ChEBI" id="CHEBI:15378"/>
        <dbReference type="ChEBI" id="CHEBI:30013"/>
        <dbReference type="ChEBI" id="CHEBI:30616"/>
        <dbReference type="ChEBI" id="CHEBI:61977"/>
        <dbReference type="ChEBI" id="CHEBI:456216"/>
        <dbReference type="EC" id="2.7.11.22"/>
    </reaction>
</comment>
<feature type="domain" description="Protein kinase" evidence="11">
    <location>
        <begin position="92"/>
        <end position="378"/>
    </location>
</feature>
<keyword evidence="7" id="KW-0067">ATP-binding</keyword>
<protein>
    <recommendedName>
        <fullName evidence="2">cyclin-dependent kinase</fullName>
        <ecNumber evidence="2">2.7.11.22</ecNumber>
    </recommendedName>
</protein>
<organism evidence="12 13">
    <name type="scientific">Ganoderma sinense ZZ0214-1</name>
    <dbReference type="NCBI Taxonomy" id="1077348"/>
    <lineage>
        <taxon>Eukaryota</taxon>
        <taxon>Fungi</taxon>
        <taxon>Dikarya</taxon>
        <taxon>Basidiomycota</taxon>
        <taxon>Agaricomycotina</taxon>
        <taxon>Agaricomycetes</taxon>
        <taxon>Polyporales</taxon>
        <taxon>Polyporaceae</taxon>
        <taxon>Ganoderma</taxon>
    </lineage>
</organism>
<dbReference type="Gene3D" id="3.30.200.20">
    <property type="entry name" value="Phosphorylase Kinase, domain 1"/>
    <property type="match status" value="1"/>
</dbReference>
<dbReference type="SUPFAM" id="SSF56112">
    <property type="entry name" value="Protein kinase-like (PK-like)"/>
    <property type="match status" value="1"/>
</dbReference>
<dbReference type="PANTHER" id="PTHR24056">
    <property type="entry name" value="CELL DIVISION PROTEIN KINASE"/>
    <property type="match status" value="1"/>
</dbReference>
<dbReference type="FunFam" id="1.10.510.10:FF:000211">
    <property type="entry name" value="Cyclin-dependent kinase G-2"/>
    <property type="match status" value="1"/>
</dbReference>
<dbReference type="Pfam" id="PF00069">
    <property type="entry name" value="Pkinase"/>
    <property type="match status" value="1"/>
</dbReference>
<evidence type="ECO:0000256" key="5">
    <source>
        <dbReference type="ARBA" id="ARBA00022741"/>
    </source>
</evidence>
<dbReference type="InterPro" id="IPR008271">
    <property type="entry name" value="Ser/Thr_kinase_AS"/>
</dbReference>
<dbReference type="GO" id="GO:0005524">
    <property type="term" value="F:ATP binding"/>
    <property type="evidence" value="ECO:0007669"/>
    <property type="project" value="UniProtKB-KW"/>
</dbReference>
<feature type="region of interest" description="Disordered" evidence="10">
    <location>
        <begin position="386"/>
        <end position="411"/>
    </location>
</feature>
<keyword evidence="3" id="KW-0723">Serine/threonine-protein kinase</keyword>
<evidence type="ECO:0000256" key="1">
    <source>
        <dbReference type="ARBA" id="ARBA00006485"/>
    </source>
</evidence>
<evidence type="ECO:0000256" key="2">
    <source>
        <dbReference type="ARBA" id="ARBA00012425"/>
    </source>
</evidence>
<dbReference type="EC" id="2.7.11.22" evidence="2"/>
<dbReference type="InterPro" id="IPR011009">
    <property type="entry name" value="Kinase-like_dom_sf"/>
</dbReference>
<dbReference type="AlphaFoldDB" id="A0A2G8SER0"/>
<dbReference type="InterPro" id="IPR045267">
    <property type="entry name" value="CDK11/PITSLRE_STKc"/>
</dbReference>
<evidence type="ECO:0000313" key="13">
    <source>
        <dbReference type="Proteomes" id="UP000230002"/>
    </source>
</evidence>
<evidence type="ECO:0000256" key="9">
    <source>
        <dbReference type="ARBA" id="ARBA00048367"/>
    </source>
</evidence>
<evidence type="ECO:0000313" key="12">
    <source>
        <dbReference type="EMBL" id="PIL32068.1"/>
    </source>
</evidence>
<sequence>MSDATGPSTPSRKRSRWDIEEDITPQVDKPVPKRRTKSSAAAPNETPTPERVATPPVQSQSFIARPQPPHSRYVPPRTDHPSFTPSRSVYCYERLNSIEEGSYGVVFRARDKETGDIVALKKLKLEEEKHGFPITALREINSLMVCKHENVVGIREVVVGDTLTQVFIVMDFIEHDLKTLLSIMPSPFLQSEVKTLMLQLLAAVAHCHERWILHRDLKTSNLLMNNRGTIKVADFGLARRYGDPVGVGGLTQLVVTLWYRAPEILLGVTTYSTAVDMWSVGCIFAELLLNEPLFQAKGEIEMISMIFKLLGPPTSHSWADYHTMPLAKTITLPSPHPSQLRQKFPYITAAGLDLLSQLLAYNPDMRISAEEALKHPYFTESPLPKHPDLFGSFPSAAAGEKRRKPDSPSAPARVAEYKLLTEFD</sequence>
<keyword evidence="6" id="KW-0418">Kinase</keyword>
<feature type="compositionally biased region" description="Polar residues" evidence="10">
    <location>
        <begin position="1"/>
        <end position="10"/>
    </location>
</feature>
<dbReference type="STRING" id="1077348.A0A2G8SER0"/>
<evidence type="ECO:0000256" key="6">
    <source>
        <dbReference type="ARBA" id="ARBA00022777"/>
    </source>
</evidence>
<dbReference type="GO" id="GO:0007346">
    <property type="term" value="P:regulation of mitotic cell cycle"/>
    <property type="evidence" value="ECO:0007669"/>
    <property type="project" value="TreeGrafter"/>
</dbReference>
<gene>
    <name evidence="12" type="ORF">GSI_06772</name>
</gene>
<feature type="region of interest" description="Disordered" evidence="10">
    <location>
        <begin position="1"/>
        <end position="81"/>
    </location>
</feature>
<dbReference type="InterPro" id="IPR050108">
    <property type="entry name" value="CDK"/>
</dbReference>
<accession>A0A2G8SER0</accession>
<name>A0A2G8SER0_9APHY</name>
<feature type="compositionally biased region" description="Polar residues" evidence="10">
    <location>
        <begin position="38"/>
        <end position="47"/>
    </location>
</feature>
<keyword evidence="5" id="KW-0547">Nucleotide-binding</keyword>
<keyword evidence="13" id="KW-1185">Reference proteome</keyword>
<evidence type="ECO:0000256" key="3">
    <source>
        <dbReference type="ARBA" id="ARBA00022527"/>
    </source>
</evidence>
<dbReference type="PROSITE" id="PS00108">
    <property type="entry name" value="PROTEIN_KINASE_ST"/>
    <property type="match status" value="1"/>
</dbReference>
<dbReference type="SMART" id="SM00220">
    <property type="entry name" value="S_TKc"/>
    <property type="match status" value="1"/>
</dbReference>
<evidence type="ECO:0000256" key="10">
    <source>
        <dbReference type="SAM" id="MobiDB-lite"/>
    </source>
</evidence>
<dbReference type="OrthoDB" id="1732493at2759"/>